<evidence type="ECO:0000313" key="12">
    <source>
        <dbReference type="EMBL" id="EFI83945.1"/>
    </source>
</evidence>
<keyword evidence="3 7" id="KW-0699">rRNA-binding</keyword>
<gene>
    <name evidence="7 12" type="primary">rplK</name>
    <name evidence="12" type="ORF">HMPREF0556_10498</name>
</gene>
<dbReference type="eggNOG" id="COG0080">
    <property type="taxonomic scope" value="Bacteria"/>
</dbReference>
<evidence type="ECO:0000256" key="2">
    <source>
        <dbReference type="ARBA" id="ARBA00022481"/>
    </source>
</evidence>
<comment type="subunit">
    <text evidence="7">Part of the ribosomal stalk of the 50S ribosomal subunit. Interacts with L10 and the large rRNA to form the base of the stalk. L10 forms an elongated spine to which L12 dimers bind in a sequential fashion forming a multimeric L10(L12)X complex.</text>
</comment>
<protein>
    <recommendedName>
        <fullName evidence="7">Large ribosomal subunit protein uL11</fullName>
    </recommendedName>
</protein>
<comment type="similarity">
    <text evidence="1 7 8">Belongs to the universal ribosomal protein uL11 family.</text>
</comment>
<comment type="function">
    <text evidence="7 9">Forms part of the ribosomal stalk which helps the ribosome interact with GTP-bound translation factors.</text>
</comment>
<evidence type="ECO:0000256" key="4">
    <source>
        <dbReference type="ARBA" id="ARBA00022884"/>
    </source>
</evidence>
<feature type="domain" description="Large ribosomal subunit protein uL11 N-terminal" evidence="11">
    <location>
        <begin position="34"/>
        <end position="91"/>
    </location>
</feature>
<evidence type="ECO:0000256" key="9">
    <source>
        <dbReference type="RuleBase" id="RU003979"/>
    </source>
</evidence>
<evidence type="ECO:0000256" key="5">
    <source>
        <dbReference type="ARBA" id="ARBA00022980"/>
    </source>
</evidence>
<name>D7UVT7_LISGR</name>
<dbReference type="HAMAP" id="MF_00736">
    <property type="entry name" value="Ribosomal_uL11"/>
    <property type="match status" value="1"/>
</dbReference>
<dbReference type="Gene3D" id="1.10.10.250">
    <property type="entry name" value="Ribosomal protein L11, C-terminal domain"/>
    <property type="match status" value="1"/>
</dbReference>
<dbReference type="FunFam" id="3.30.1550.10:FF:000001">
    <property type="entry name" value="50S ribosomal protein L11"/>
    <property type="match status" value="1"/>
</dbReference>
<keyword evidence="2 7" id="KW-0488">Methylation</keyword>
<dbReference type="InterPro" id="IPR036796">
    <property type="entry name" value="Ribosomal_uL11_N_sf"/>
</dbReference>
<reference evidence="12" key="1">
    <citation type="submission" date="2010-06" db="EMBL/GenBank/DDBJ databases">
        <authorList>
            <person name="Muzny D."/>
            <person name="Qin X."/>
            <person name="Buhay C."/>
            <person name="Dugan-Rocha S."/>
            <person name="Ding Y."/>
            <person name="Chen G."/>
            <person name="Hawes A."/>
            <person name="Holder M."/>
            <person name="Jhangiani S."/>
            <person name="Johnson A."/>
            <person name="Khan Z."/>
            <person name="Li Z."/>
            <person name="Liu W."/>
            <person name="Liu X."/>
            <person name="Perez L."/>
            <person name="Shen H."/>
            <person name="Wang Q."/>
            <person name="Watt J."/>
            <person name="Xi L."/>
            <person name="Xin Y."/>
            <person name="Zhou J."/>
            <person name="Deng J."/>
            <person name="Jiang H."/>
            <person name="Liu Y."/>
            <person name="Qu J."/>
            <person name="Song X.-Z."/>
            <person name="Zhang L."/>
            <person name="Villasana D."/>
            <person name="Johnson A."/>
            <person name="Liu J."/>
            <person name="Liyanage D."/>
            <person name="Lorensuhewa L."/>
            <person name="Robinson T."/>
            <person name="Song A."/>
            <person name="Song B.-B."/>
            <person name="Dinh H."/>
            <person name="Thornton R."/>
            <person name="Coyle M."/>
            <person name="Francisco L."/>
            <person name="Jackson L."/>
            <person name="Javaid M."/>
            <person name="Korchina V."/>
            <person name="Kovar C."/>
            <person name="Mata R."/>
            <person name="Mathew T."/>
            <person name="Ngo R."/>
            <person name="Nguyen L."/>
            <person name="Nguyen N."/>
            <person name="Okwuonu G."/>
            <person name="Ongeri F."/>
            <person name="Pham C."/>
            <person name="Simmons D."/>
            <person name="Wilczek-Boney K."/>
            <person name="Hale W."/>
            <person name="Jakkamsetti A."/>
            <person name="Pham P."/>
            <person name="Ruth R."/>
            <person name="San Lucas F."/>
            <person name="Warren J."/>
            <person name="Zhang J."/>
            <person name="Zhao Z."/>
            <person name="Zhou C."/>
            <person name="Zhu D."/>
            <person name="Lee S."/>
            <person name="Bess C."/>
            <person name="Blankenburg K."/>
            <person name="Forbes L."/>
            <person name="Fu Q."/>
            <person name="Gubbala S."/>
            <person name="Hirani K."/>
            <person name="Jayaseelan J.C."/>
            <person name="Lara F."/>
            <person name="Munidasa M."/>
            <person name="Palculict T."/>
            <person name="Patil S."/>
            <person name="Pu L.-L."/>
            <person name="Saada N."/>
            <person name="Tang L."/>
            <person name="Weissenberger G."/>
            <person name="Zhu Y."/>
            <person name="Hemphill L."/>
            <person name="Shang Y."/>
            <person name="Youmans B."/>
            <person name="Ayvaz T."/>
            <person name="Ross M."/>
            <person name="Santibanez J."/>
            <person name="Aqrawi P."/>
            <person name="Gross S."/>
            <person name="Joshi V."/>
            <person name="Fowler G."/>
            <person name="Nazareth L."/>
            <person name="Reid J."/>
            <person name="Worley K."/>
            <person name="Petrosino J."/>
            <person name="Highlander S."/>
            <person name="Gibbs R."/>
        </authorList>
    </citation>
    <scope>NUCLEOTIDE SEQUENCE [LARGE SCALE GENOMIC DNA]</scope>
    <source>
        <strain evidence="12">DSM 20601</strain>
    </source>
</reference>
<dbReference type="GO" id="GO:0006412">
    <property type="term" value="P:translation"/>
    <property type="evidence" value="ECO:0007669"/>
    <property type="project" value="UniProtKB-UniRule"/>
</dbReference>
<comment type="PTM">
    <text evidence="7 9">One or more lysine residues are methylated.</text>
</comment>
<keyword evidence="4 7" id="KW-0694">RNA-binding</keyword>
<dbReference type="Pfam" id="PF00298">
    <property type="entry name" value="Ribosomal_L11"/>
    <property type="match status" value="1"/>
</dbReference>
<dbReference type="Pfam" id="PF03946">
    <property type="entry name" value="Ribosomal_L11_N"/>
    <property type="match status" value="1"/>
</dbReference>
<accession>D7UVT7</accession>
<keyword evidence="6 7" id="KW-0687">Ribonucleoprotein</keyword>
<dbReference type="InterPro" id="IPR000911">
    <property type="entry name" value="Ribosomal_uL11"/>
</dbReference>
<dbReference type="SUPFAM" id="SSF54747">
    <property type="entry name" value="Ribosomal L11/L12e N-terminal domain"/>
    <property type="match status" value="1"/>
</dbReference>
<evidence type="ECO:0000256" key="3">
    <source>
        <dbReference type="ARBA" id="ARBA00022730"/>
    </source>
</evidence>
<evidence type="ECO:0000259" key="10">
    <source>
        <dbReference type="Pfam" id="PF00298"/>
    </source>
</evidence>
<dbReference type="SMART" id="SM00649">
    <property type="entry name" value="RL11"/>
    <property type="match status" value="1"/>
</dbReference>
<dbReference type="InterPro" id="IPR036769">
    <property type="entry name" value="Ribosomal_uL11_C_sf"/>
</dbReference>
<evidence type="ECO:0000259" key="11">
    <source>
        <dbReference type="Pfam" id="PF03946"/>
    </source>
</evidence>
<keyword evidence="13" id="KW-1185">Reference proteome</keyword>
<keyword evidence="5 7" id="KW-0689">Ribosomal protein</keyword>
<dbReference type="GO" id="GO:0070180">
    <property type="term" value="F:large ribosomal subunit rRNA binding"/>
    <property type="evidence" value="ECO:0007669"/>
    <property type="project" value="UniProtKB-UniRule"/>
</dbReference>
<dbReference type="GO" id="GO:0022625">
    <property type="term" value="C:cytosolic large ribosomal subunit"/>
    <property type="evidence" value="ECO:0007669"/>
    <property type="project" value="TreeGrafter"/>
</dbReference>
<evidence type="ECO:0000256" key="1">
    <source>
        <dbReference type="ARBA" id="ARBA00010537"/>
    </source>
</evidence>
<dbReference type="SUPFAM" id="SSF46906">
    <property type="entry name" value="Ribosomal protein L11, C-terminal domain"/>
    <property type="match status" value="1"/>
</dbReference>
<dbReference type="EMBL" id="ACCR02000003">
    <property type="protein sequence ID" value="EFI83945.1"/>
    <property type="molecule type" value="Genomic_DNA"/>
</dbReference>
<evidence type="ECO:0000313" key="13">
    <source>
        <dbReference type="Proteomes" id="UP000010119"/>
    </source>
</evidence>
<dbReference type="InterPro" id="IPR020783">
    <property type="entry name" value="Ribosomal_uL11_C"/>
</dbReference>
<dbReference type="GO" id="GO:0003735">
    <property type="term" value="F:structural constituent of ribosome"/>
    <property type="evidence" value="ECO:0007669"/>
    <property type="project" value="InterPro"/>
</dbReference>
<feature type="domain" description="Large ribosomal subunit protein uL11 C-terminal" evidence="10">
    <location>
        <begin position="96"/>
        <end position="164"/>
    </location>
</feature>
<dbReference type="NCBIfam" id="TIGR01632">
    <property type="entry name" value="L11_bact"/>
    <property type="match status" value="1"/>
</dbReference>
<dbReference type="PANTHER" id="PTHR11661">
    <property type="entry name" value="60S RIBOSOMAL PROTEIN L12"/>
    <property type="match status" value="1"/>
</dbReference>
<dbReference type="Proteomes" id="UP000010119">
    <property type="component" value="Unassembled WGS sequence"/>
</dbReference>
<dbReference type="FunFam" id="1.10.10.250:FF:000001">
    <property type="entry name" value="50S ribosomal protein L11"/>
    <property type="match status" value="1"/>
</dbReference>
<dbReference type="STRING" id="525367.HMPREF0556_10498"/>
<organism evidence="12 13">
    <name type="scientific">Listeria grayi DSM 20601</name>
    <dbReference type="NCBI Taxonomy" id="525367"/>
    <lineage>
        <taxon>Bacteria</taxon>
        <taxon>Bacillati</taxon>
        <taxon>Bacillota</taxon>
        <taxon>Bacilli</taxon>
        <taxon>Bacillales</taxon>
        <taxon>Listeriaceae</taxon>
        <taxon>Listeria</taxon>
    </lineage>
</organism>
<proteinExistence type="inferred from homology"/>
<dbReference type="PANTHER" id="PTHR11661:SF1">
    <property type="entry name" value="LARGE RIBOSOMAL SUBUNIT PROTEIN UL11M"/>
    <property type="match status" value="1"/>
</dbReference>
<dbReference type="Gene3D" id="3.30.1550.10">
    <property type="entry name" value="Ribosomal protein L11/L12, N-terminal domain"/>
    <property type="match status" value="1"/>
</dbReference>
<dbReference type="HOGENOM" id="CLU_074237_2_1_9"/>
<dbReference type="InterPro" id="IPR020784">
    <property type="entry name" value="Ribosomal_uL11_N"/>
</dbReference>
<comment type="caution">
    <text evidence="12">The sequence shown here is derived from an EMBL/GenBank/DDBJ whole genome shotgun (WGS) entry which is preliminary data.</text>
</comment>
<evidence type="ECO:0000256" key="8">
    <source>
        <dbReference type="RuleBase" id="RU003978"/>
    </source>
</evidence>
<evidence type="ECO:0000256" key="7">
    <source>
        <dbReference type="HAMAP-Rule" id="MF_00736"/>
    </source>
</evidence>
<sequence>MRIFQRGRGNISPIQPHHGLKEVCLVAKKVIKEVKLQIPAGKANPAPPVGPALGQAGVNIMGFCKEFNARTADQAGLIIPVVITVFEDRSFTFITKTPPAAVLLKKAAKVEKGSGEPNKTKVATVTRAQVQEIAETKMPDLNAADVNAAMLMVEGTARSMGITVQD</sequence>
<evidence type="ECO:0000256" key="6">
    <source>
        <dbReference type="ARBA" id="ARBA00023274"/>
    </source>
</evidence>
<dbReference type="AlphaFoldDB" id="D7UVT7"/>
<dbReference type="InterPro" id="IPR006519">
    <property type="entry name" value="Ribosomal_uL11_bac-typ"/>
</dbReference>
<dbReference type="CDD" id="cd00349">
    <property type="entry name" value="Ribosomal_L11"/>
    <property type="match status" value="1"/>
</dbReference>